<dbReference type="SUPFAM" id="SSF54285">
    <property type="entry name" value="MoaD/ThiS"/>
    <property type="match status" value="1"/>
</dbReference>
<proteinExistence type="predicted"/>
<dbReference type="InterPro" id="IPR012675">
    <property type="entry name" value="Beta-grasp_dom_sf"/>
</dbReference>
<keyword evidence="2" id="KW-1185">Reference proteome</keyword>
<dbReference type="Gene3D" id="3.10.20.30">
    <property type="match status" value="1"/>
</dbReference>
<dbReference type="InterPro" id="IPR016155">
    <property type="entry name" value="Mopterin_synth/thiamin_S_b"/>
</dbReference>
<evidence type="ECO:0000313" key="2">
    <source>
        <dbReference type="Proteomes" id="UP001215956"/>
    </source>
</evidence>
<dbReference type="RefSeq" id="WP_316968598.1">
    <property type="nucleotide sequence ID" value="NZ_JARFPL010000011.1"/>
</dbReference>
<reference evidence="1 2" key="1">
    <citation type="submission" date="2023-03" db="EMBL/GenBank/DDBJ databases">
        <title>Whole genome sequencing of Methanotrichaceae archaeon M04Ac.</title>
        <authorList>
            <person name="Khomyakova M.A."/>
            <person name="Merkel A.Y."/>
            <person name="Slobodkin A.I."/>
        </authorList>
    </citation>
    <scope>NUCLEOTIDE SEQUENCE [LARGE SCALE GENOMIC DNA]</scope>
    <source>
        <strain evidence="1 2">M04Ac</strain>
    </source>
</reference>
<accession>A0ABT5XDV4</accession>
<dbReference type="Proteomes" id="UP001215956">
    <property type="component" value="Unassembled WGS sequence"/>
</dbReference>
<dbReference type="InterPro" id="IPR053833">
    <property type="entry name" value="SAMP2"/>
</dbReference>
<dbReference type="Pfam" id="PF21965">
    <property type="entry name" value="SAMP2"/>
    <property type="match status" value="1"/>
</dbReference>
<sequence>MTSHSVRILAEGRVSERRFELEKGLTYDGLFELLKVNPETVVALFEGHPVSNDEVVEAGDLEIVRIVSSG</sequence>
<gene>
    <name evidence="1" type="ORF">P0O24_04775</name>
</gene>
<protein>
    <submittedName>
        <fullName evidence="1">Thiamine biosynthesis protein ThiS</fullName>
    </submittedName>
</protein>
<comment type="caution">
    <text evidence="1">The sequence shown here is derived from an EMBL/GenBank/DDBJ whole genome shotgun (WGS) entry which is preliminary data.</text>
</comment>
<name>A0ABT5XDV4_9EURY</name>
<dbReference type="EMBL" id="JARFPL010000011">
    <property type="protein sequence ID" value="MDF0592891.1"/>
    <property type="molecule type" value="Genomic_DNA"/>
</dbReference>
<evidence type="ECO:0000313" key="1">
    <source>
        <dbReference type="EMBL" id="MDF0592891.1"/>
    </source>
</evidence>
<organism evidence="1 2">
    <name type="scientific">Candidatus Methanocrinis alkalitolerans</name>
    <dbReference type="NCBI Taxonomy" id="3033395"/>
    <lineage>
        <taxon>Archaea</taxon>
        <taxon>Methanobacteriati</taxon>
        <taxon>Methanobacteriota</taxon>
        <taxon>Stenosarchaea group</taxon>
        <taxon>Methanomicrobia</taxon>
        <taxon>Methanotrichales</taxon>
        <taxon>Methanotrichaceae</taxon>
        <taxon>Methanocrinis</taxon>
    </lineage>
</organism>